<dbReference type="SUPFAM" id="SSF51679">
    <property type="entry name" value="Bacterial luciferase-like"/>
    <property type="match status" value="1"/>
</dbReference>
<accession>A0ABZ1YLZ4</accession>
<dbReference type="Proteomes" id="UP001432062">
    <property type="component" value="Chromosome"/>
</dbReference>
<reference evidence="4" key="1">
    <citation type="submission" date="2022-10" db="EMBL/GenBank/DDBJ databases">
        <title>The complete genomes of actinobacterial strains from the NBC collection.</title>
        <authorList>
            <person name="Joergensen T.S."/>
            <person name="Alvarez Arevalo M."/>
            <person name="Sterndorff E.B."/>
            <person name="Faurdal D."/>
            <person name="Vuksanovic O."/>
            <person name="Mourched A.-S."/>
            <person name="Charusanti P."/>
            <person name="Shaw S."/>
            <person name="Blin K."/>
            <person name="Weber T."/>
        </authorList>
    </citation>
    <scope>NUCLEOTIDE SEQUENCE</scope>
    <source>
        <strain evidence="4">NBC_01482</strain>
    </source>
</reference>
<dbReference type="Pfam" id="PF00296">
    <property type="entry name" value="Bac_luciferase"/>
    <property type="match status" value="1"/>
</dbReference>
<dbReference type="InterPro" id="IPR011251">
    <property type="entry name" value="Luciferase-like_dom"/>
</dbReference>
<evidence type="ECO:0000259" key="3">
    <source>
        <dbReference type="Pfam" id="PF00296"/>
    </source>
</evidence>
<keyword evidence="1" id="KW-0560">Oxidoreductase</keyword>
<keyword evidence="5" id="KW-1185">Reference proteome</keyword>
<dbReference type="PANTHER" id="PTHR30137">
    <property type="entry name" value="LUCIFERASE-LIKE MONOOXYGENASE"/>
    <property type="match status" value="1"/>
</dbReference>
<protein>
    <submittedName>
        <fullName evidence="4">LLM class flavin-dependent oxidoreductase</fullName>
    </submittedName>
</protein>
<evidence type="ECO:0000313" key="5">
    <source>
        <dbReference type="Proteomes" id="UP001432062"/>
    </source>
</evidence>
<keyword evidence="2" id="KW-0503">Monooxygenase</keyword>
<proteinExistence type="predicted"/>
<evidence type="ECO:0000313" key="4">
    <source>
        <dbReference type="EMBL" id="WUV44098.1"/>
    </source>
</evidence>
<gene>
    <name evidence="4" type="ORF">OG563_33680</name>
</gene>
<organism evidence="4 5">
    <name type="scientific">Nocardia vinacea</name>
    <dbReference type="NCBI Taxonomy" id="96468"/>
    <lineage>
        <taxon>Bacteria</taxon>
        <taxon>Bacillati</taxon>
        <taxon>Actinomycetota</taxon>
        <taxon>Actinomycetes</taxon>
        <taxon>Mycobacteriales</taxon>
        <taxon>Nocardiaceae</taxon>
        <taxon>Nocardia</taxon>
    </lineage>
</organism>
<dbReference type="InterPro" id="IPR050766">
    <property type="entry name" value="Bact_Lucif_Oxidored"/>
</dbReference>
<dbReference type="RefSeq" id="WP_329406890.1">
    <property type="nucleotide sequence ID" value="NZ_CP109441.1"/>
</dbReference>
<dbReference type="Gene3D" id="3.20.20.30">
    <property type="entry name" value="Luciferase-like domain"/>
    <property type="match status" value="1"/>
</dbReference>
<dbReference type="InterPro" id="IPR036661">
    <property type="entry name" value="Luciferase-like_sf"/>
</dbReference>
<dbReference type="PANTHER" id="PTHR30137:SF8">
    <property type="entry name" value="BLR5498 PROTEIN"/>
    <property type="match status" value="1"/>
</dbReference>
<evidence type="ECO:0000256" key="2">
    <source>
        <dbReference type="ARBA" id="ARBA00023033"/>
    </source>
</evidence>
<sequence length="369" mass="42007">MITPWLFDIFNYPWSTDAAKFDTEATQDLYDWHLDSWELAERAGFEGVFFSEHHYTPYALSPSPNLLIAAIAQRTQRLKLGVMANIVPMHNPRRLAEEFAMLDYLTHGRLEIGLGRGVDEREFAREGIPLRETRPRFQEGLRLIEEALSKPVFTHSGEYAKFEETSLWPQPRQSMSERSPIWITALSPETIDWCAQQGYRISTAFQPTPQLRAVHDRYRAAAQKAGHAAGPETVMVLRNVFVAETDEEARAIAEPALNHMFGLYKESVVWKDIENTVPEGYNTEFYQSFFRPFAGSGPVDWQTLVDLGIFIVGSPSTVRDTLLKQAHEIGSSNLLMWGSFGTLTKEQTFNSYELIGREVIPALREETIA</sequence>
<evidence type="ECO:0000256" key="1">
    <source>
        <dbReference type="ARBA" id="ARBA00023002"/>
    </source>
</evidence>
<feature type="domain" description="Luciferase-like" evidence="3">
    <location>
        <begin position="29"/>
        <end position="330"/>
    </location>
</feature>
<name>A0ABZ1YLZ4_9NOCA</name>
<dbReference type="EMBL" id="CP109441">
    <property type="protein sequence ID" value="WUV44098.1"/>
    <property type="molecule type" value="Genomic_DNA"/>
</dbReference>